<keyword evidence="4" id="KW-1185">Reference proteome</keyword>
<dbReference type="Proteomes" id="UP000271974">
    <property type="component" value="Unassembled WGS sequence"/>
</dbReference>
<evidence type="ECO:0000313" key="4">
    <source>
        <dbReference type="Proteomes" id="UP000271974"/>
    </source>
</evidence>
<name>A0A433SQM4_ELYCH</name>
<feature type="region of interest" description="Disordered" evidence="2">
    <location>
        <begin position="1"/>
        <end position="91"/>
    </location>
</feature>
<reference evidence="3 4" key="1">
    <citation type="submission" date="2019-01" db="EMBL/GenBank/DDBJ databases">
        <title>A draft genome assembly of the solar-powered sea slug Elysia chlorotica.</title>
        <authorList>
            <person name="Cai H."/>
            <person name="Li Q."/>
            <person name="Fang X."/>
            <person name="Li J."/>
            <person name="Curtis N.E."/>
            <person name="Altenburger A."/>
            <person name="Shibata T."/>
            <person name="Feng M."/>
            <person name="Maeda T."/>
            <person name="Schwartz J.A."/>
            <person name="Shigenobu S."/>
            <person name="Lundholm N."/>
            <person name="Nishiyama T."/>
            <person name="Yang H."/>
            <person name="Hasebe M."/>
            <person name="Li S."/>
            <person name="Pierce S.K."/>
            <person name="Wang J."/>
        </authorList>
    </citation>
    <scope>NUCLEOTIDE SEQUENCE [LARGE SCALE GENOMIC DNA]</scope>
    <source>
        <strain evidence="3">EC2010</strain>
        <tissue evidence="3">Whole organism of an adult</tissue>
    </source>
</reference>
<feature type="compositionally biased region" description="Polar residues" evidence="2">
    <location>
        <begin position="15"/>
        <end position="32"/>
    </location>
</feature>
<feature type="compositionally biased region" description="Polar residues" evidence="2">
    <location>
        <begin position="80"/>
        <end position="91"/>
    </location>
</feature>
<feature type="coiled-coil region" evidence="1">
    <location>
        <begin position="236"/>
        <end position="319"/>
    </location>
</feature>
<evidence type="ECO:0000256" key="1">
    <source>
        <dbReference type="SAM" id="Coils"/>
    </source>
</evidence>
<protein>
    <submittedName>
        <fullName evidence="3">Uncharacterized protein</fullName>
    </submittedName>
</protein>
<sequence length="421" mass="47087">MSAKRALKKDDSGNGDDSITDTGDFQNVNKSLSVEEDGHKKNSLKNLPKADSGKGDSLNINQIENGTEEEGSETVRKNRLSNGDSSNIDDLSTTIHHGAHYDCQHLGGKDLNAGAKNKQFCVNNGYGDTQGQGTIARDNSKPSSKHSSMCNGLRQTCLPHLDSASDCFESVPSLDPTSLLQDVEYRTKELPNASQVSRNILDQMAEELLKIRHSKQKLAEVLFQTKEEKTYLSEKCQEKETAMRGLESENIQLRRMVHELKEANETHKQKAMHYDHRIKELEEETVAWRIKMQQHESTVRKLEEELKICKFQKEVLELKSCPTQNELRLTIRNSSAISTGSESIPEDLESSQGDENTEVKRTLWSGRGPLTSQHTVYSMDEGDIEEIDVEANPLDPVLEEVFVENDGGATDEAETEVKTPV</sequence>
<evidence type="ECO:0000313" key="3">
    <source>
        <dbReference type="EMBL" id="RUS71564.1"/>
    </source>
</evidence>
<feature type="region of interest" description="Disordered" evidence="2">
    <location>
        <begin position="338"/>
        <end position="357"/>
    </location>
</feature>
<proteinExistence type="predicted"/>
<dbReference type="EMBL" id="RQTK01001195">
    <property type="protein sequence ID" value="RUS71564.1"/>
    <property type="molecule type" value="Genomic_DNA"/>
</dbReference>
<dbReference type="AlphaFoldDB" id="A0A433SQM4"/>
<accession>A0A433SQM4</accession>
<keyword evidence="1" id="KW-0175">Coiled coil</keyword>
<evidence type="ECO:0000256" key="2">
    <source>
        <dbReference type="SAM" id="MobiDB-lite"/>
    </source>
</evidence>
<comment type="caution">
    <text evidence="3">The sequence shown here is derived from an EMBL/GenBank/DDBJ whole genome shotgun (WGS) entry which is preliminary data.</text>
</comment>
<gene>
    <name evidence="3" type="ORF">EGW08_020672</name>
</gene>
<organism evidence="3 4">
    <name type="scientific">Elysia chlorotica</name>
    <name type="common">Eastern emerald elysia</name>
    <name type="synonym">Sea slug</name>
    <dbReference type="NCBI Taxonomy" id="188477"/>
    <lineage>
        <taxon>Eukaryota</taxon>
        <taxon>Metazoa</taxon>
        <taxon>Spiralia</taxon>
        <taxon>Lophotrochozoa</taxon>
        <taxon>Mollusca</taxon>
        <taxon>Gastropoda</taxon>
        <taxon>Heterobranchia</taxon>
        <taxon>Euthyneura</taxon>
        <taxon>Panpulmonata</taxon>
        <taxon>Sacoglossa</taxon>
        <taxon>Placobranchoidea</taxon>
        <taxon>Plakobranchidae</taxon>
        <taxon>Elysia</taxon>
    </lineage>
</organism>